<comment type="caution">
    <text evidence="1">The sequence shown here is derived from an EMBL/GenBank/DDBJ whole genome shotgun (WGS) entry which is preliminary data.</text>
</comment>
<evidence type="ECO:0000313" key="1">
    <source>
        <dbReference type="EMBL" id="MCK8680818.1"/>
    </source>
</evidence>
<dbReference type="Proteomes" id="UP001522868">
    <property type="component" value="Unassembled WGS sequence"/>
</dbReference>
<name>A0ABT0IHK7_9ACTN</name>
<reference evidence="1 2" key="1">
    <citation type="submission" date="2022-04" db="EMBL/GenBank/DDBJ databases">
        <title>Streptomyces sp. nov. LCR6-01 isolated from Lichen of Dirinaria sp.</title>
        <authorList>
            <person name="Kanchanasin P."/>
            <person name="Tanasupawat S."/>
            <person name="Phongsopitanun W."/>
        </authorList>
    </citation>
    <scope>NUCLEOTIDE SEQUENCE [LARGE SCALE GENOMIC DNA]</scope>
    <source>
        <strain evidence="1 2">LCR6-01</strain>
    </source>
</reference>
<proteinExistence type="predicted"/>
<accession>A0ABT0IHK7</accession>
<evidence type="ECO:0000313" key="2">
    <source>
        <dbReference type="Proteomes" id="UP001522868"/>
    </source>
</evidence>
<gene>
    <name evidence="1" type="ORF">M1O15_26170</name>
</gene>
<evidence type="ECO:0008006" key="3">
    <source>
        <dbReference type="Google" id="ProtNLM"/>
    </source>
</evidence>
<organism evidence="1 2">
    <name type="scientific">Streptomyces lichenis</name>
    <dbReference type="NCBI Taxonomy" id="2306967"/>
    <lineage>
        <taxon>Bacteria</taxon>
        <taxon>Bacillati</taxon>
        <taxon>Actinomycetota</taxon>
        <taxon>Actinomycetes</taxon>
        <taxon>Kitasatosporales</taxon>
        <taxon>Streptomycetaceae</taxon>
        <taxon>Streptomyces</taxon>
    </lineage>
</organism>
<sequence>MSGDTDRDVQTWARAIDGMPREREDRFAAAEALRVEPARRRPWSAAVDGLLTALGL</sequence>
<dbReference type="EMBL" id="JALPTH010000031">
    <property type="protein sequence ID" value="MCK8680818.1"/>
    <property type="molecule type" value="Genomic_DNA"/>
</dbReference>
<dbReference type="Pfam" id="PF20706">
    <property type="entry name" value="GT4-conflict"/>
    <property type="match status" value="1"/>
</dbReference>
<protein>
    <recommendedName>
        <fullName evidence="3">PH domain-containing protein</fullName>
    </recommendedName>
</protein>
<keyword evidence="2" id="KW-1185">Reference proteome</keyword>